<keyword evidence="2" id="KW-0920">Virion tegument</keyword>
<gene>
    <name evidence="6" type="primary">tegument protein</name>
</gene>
<dbReference type="InterPro" id="IPR004286">
    <property type="entry name" value="Herpes_UL16/UL94"/>
</dbReference>
<evidence type="ECO:0000313" key="7">
    <source>
        <dbReference type="Proteomes" id="UP001162227"/>
    </source>
</evidence>
<dbReference type="GeneID" id="80541390"/>
<keyword evidence="1" id="KW-1048">Host nucleus</keyword>
<evidence type="ECO:0000256" key="3">
    <source>
        <dbReference type="ARBA" id="ARBA00022844"/>
    </source>
</evidence>
<dbReference type="KEGG" id="vg:80541390"/>
<name>A0A5P9JP84_9ALPH</name>
<accession>A0A5P9JP84</accession>
<keyword evidence="7" id="KW-1185">Reference proteome</keyword>
<keyword evidence="5" id="KW-1035">Host cytoplasm</keyword>
<evidence type="ECO:0000313" key="6">
    <source>
        <dbReference type="EMBL" id="QFU14587.1"/>
    </source>
</evidence>
<dbReference type="Proteomes" id="UP001162227">
    <property type="component" value="Segment"/>
</dbReference>
<dbReference type="EMBL" id="MK955929">
    <property type="protein sequence ID" value="QFU14587.1"/>
    <property type="molecule type" value="Genomic_DNA"/>
</dbReference>
<dbReference type="RefSeq" id="YP_010802617.1">
    <property type="nucleotide sequence ID" value="NC_077028.1"/>
</dbReference>
<dbReference type="GO" id="GO:0044423">
    <property type="term" value="C:virion component"/>
    <property type="evidence" value="ECO:0007669"/>
    <property type="project" value="UniProtKB-KW"/>
</dbReference>
<reference evidence="6" key="1">
    <citation type="journal article" date="2019" name="Vet. Microbiol.">
        <title>Molecular and microscopic characterisation of a novel pathogenic herpesvirus from Indian ringneck parrots (Psittacula krameri).</title>
        <authorList>
            <person name="Sutherland M."/>
            <person name="Sarker S."/>
            <person name="Raidal S.R."/>
        </authorList>
    </citation>
    <scope>NUCLEOTIDE SEQUENCE</scope>
    <source>
        <strain evidence="6">PsHV 5</strain>
    </source>
</reference>
<keyword evidence="3" id="KW-0946">Virion</keyword>
<keyword evidence="4" id="KW-0426">Late protein</keyword>
<protein>
    <submittedName>
        <fullName evidence="6">Tegument protein</fullName>
    </submittedName>
</protein>
<evidence type="ECO:0000256" key="2">
    <source>
        <dbReference type="ARBA" id="ARBA00022580"/>
    </source>
</evidence>
<evidence type="ECO:0000256" key="1">
    <source>
        <dbReference type="ARBA" id="ARBA00022562"/>
    </source>
</evidence>
<evidence type="ECO:0000256" key="4">
    <source>
        <dbReference type="ARBA" id="ARBA00022921"/>
    </source>
</evidence>
<reference evidence="6" key="2">
    <citation type="submission" date="2019-05" db="EMBL/GenBank/DDBJ databases">
        <authorList>
            <person name="Sutherland M."/>
            <person name="Sarker S."/>
            <person name="Raidal S.R."/>
        </authorList>
    </citation>
    <scope>NUCLEOTIDE SEQUENCE</scope>
    <source>
        <strain evidence="6">PsHV 5</strain>
    </source>
</reference>
<proteinExistence type="predicted"/>
<sequence length="343" mass="38234">MSGIEDVGTKTFSEKKLSEILNTNICAWSRIRHEPLLTVLFARTAWGPRLELFLGPPKNKTSPGVSCYIYLTKPKEHNLTKGQYFAIIIFDEPYSVFACHVNVSPILLSSPDTFILNVRRLRAAMTGIDIPDITKERIPNKVEIVPCLSELTQTVNVPADPERSIVIAPGTWWFLPTNSIYYLRLNDDLKTLCPAGWNKLAFASILTTALGHMETCKLCEREVHVDAFNNLADASETAFRCPCSVPCRILHERTSEIVPTGDRQLLKLIFAKPVEKIIVSMSSPISANISDVIRGEKSDGRNATVKNTGWSLCRMPPVISRGFLCGCSNMKRACSDMQLSIDM</sequence>
<evidence type="ECO:0000256" key="5">
    <source>
        <dbReference type="ARBA" id="ARBA00023200"/>
    </source>
</evidence>
<organism evidence="6 7">
    <name type="scientific">Psittacid alphaherpesvirus 5</name>
    <dbReference type="NCBI Taxonomy" id="2972693"/>
    <lineage>
        <taxon>Viruses</taxon>
        <taxon>Duplodnaviria</taxon>
        <taxon>Heunggongvirae</taxon>
        <taxon>Peploviricota</taxon>
        <taxon>Herviviricetes</taxon>
        <taxon>Herpesvirales</taxon>
        <taxon>Orthoherpesviridae</taxon>
        <taxon>Alphaherpesvirinae</taxon>
        <taxon>Iltovirus</taxon>
        <taxon>Iltovirus psittacidalpha5</taxon>
    </lineage>
</organism>
<dbReference type="Pfam" id="PF03044">
    <property type="entry name" value="Herpes_UL16"/>
    <property type="match status" value="1"/>
</dbReference>